<name>A0ABS2BFJ5_9NEIS</name>
<reference evidence="2 3" key="1">
    <citation type="submission" date="2021-01" db="EMBL/GenBank/DDBJ databases">
        <title>Draft Genome Sequence and Polyhydroxyalkanoate Biosynthetic Potential of Jeongeupia naejangsanensis Type Strain DSM 24253.</title>
        <authorList>
            <person name="Turrini P."/>
            <person name="Artuso I."/>
            <person name="Lugli G.A."/>
            <person name="Frangipani E."/>
            <person name="Ventura M."/>
            <person name="Visca P."/>
        </authorList>
    </citation>
    <scope>NUCLEOTIDE SEQUENCE [LARGE SCALE GENOMIC DNA]</scope>
    <source>
        <strain evidence="2 3">DSM 24253</strain>
    </source>
</reference>
<dbReference type="PROSITE" id="PS51257">
    <property type="entry name" value="PROKAR_LIPOPROTEIN"/>
    <property type="match status" value="1"/>
</dbReference>
<feature type="region of interest" description="Disordered" evidence="1">
    <location>
        <begin position="221"/>
        <end position="258"/>
    </location>
</feature>
<organism evidence="2 3">
    <name type="scientific">Jeongeupia naejangsanensis</name>
    <dbReference type="NCBI Taxonomy" id="613195"/>
    <lineage>
        <taxon>Bacteria</taxon>
        <taxon>Pseudomonadati</taxon>
        <taxon>Pseudomonadota</taxon>
        <taxon>Betaproteobacteria</taxon>
        <taxon>Neisseriales</taxon>
        <taxon>Chitinibacteraceae</taxon>
        <taxon>Jeongeupia</taxon>
    </lineage>
</organism>
<proteinExistence type="predicted"/>
<dbReference type="InterPro" id="IPR012434">
    <property type="entry name" value="DUF1631"/>
</dbReference>
<gene>
    <name evidence="2" type="ORF">JMJ54_00955</name>
</gene>
<accession>A0ABS2BFJ5</accession>
<evidence type="ECO:0000313" key="3">
    <source>
        <dbReference type="Proteomes" id="UP000809431"/>
    </source>
</evidence>
<dbReference type="Proteomes" id="UP000809431">
    <property type="component" value="Unassembled WGS sequence"/>
</dbReference>
<evidence type="ECO:0000313" key="2">
    <source>
        <dbReference type="EMBL" id="MBM3114382.1"/>
    </source>
</evidence>
<keyword evidence="3" id="KW-1185">Reference proteome</keyword>
<dbReference type="Pfam" id="PF07793">
    <property type="entry name" value="DUF1631"/>
    <property type="match status" value="1"/>
</dbReference>
<protein>
    <submittedName>
        <fullName evidence="2">DUF1631 family protein</fullName>
    </submittedName>
</protein>
<dbReference type="RefSeq" id="WP_203536076.1">
    <property type="nucleotide sequence ID" value="NZ_JAESND010000001.1"/>
</dbReference>
<comment type="caution">
    <text evidence="2">The sequence shown here is derived from an EMBL/GenBank/DDBJ whole genome shotgun (WGS) entry which is preliminary data.</text>
</comment>
<sequence length="733" mass="80255">MHTVRARTEASPQAGTLIACRDLALEMLTESLDEFFEELEETFFQLAETTTERGLRDQYFDARVEARTKKDAIVAAFKQQFLASFEASLQSRDSRGDSSYYQVNLTPDALSLVANDEYEASLTLSSVTNAMQQKGGDTLTQLEQRLATLLPERDESSGPLSPKAICEAFLSACQQLESGLAARLVALRTFETELSGRVAGVYQQLNQYLIQQNVALPTLARRSAASRPARPATERSDDAASTQAGTAEQGGYTDGGGYASTGGATTAASLLRPELIAHLNQLFSNGGAPVAQRPVRPDWFNFLDHLQQDSFGTSQDVFAQPENLLALLRGSRWTQDLDRLDTMTVELVTLLFDRLFDDARLPTAAKGLLSRLQVPALKAAMLDNGFFSDKSHPARRLIDRIAEASLEWQNEPSEDDARLHKFAELIAEVAHTFSDDASVFQTALDSLNHWLEAESTALDASISEQAEALLAGEISELAQATVQALLEQRLQPEHPPVVGAFIQTQWRAALVAAYDTNGEAAPLFVERLTVVDDLLWSVAPKVRPEDRLQLVNTLPALLARLEKGMRDTDVADEVRKAFFAELVQLHASAIRQGLKLALAAAPVAIQTEVVLPVRAVTPEIEYITDEIIQPDPESDIRAETAGPAEIGVASSPLPARGDWVEWFDGDAAPRRLRVGWISPQGSRFLLTSRTDKGLTLMRHEVEMHLASGVLRRIDLGAGVTEDAFSQLRDALIA</sequence>
<evidence type="ECO:0000256" key="1">
    <source>
        <dbReference type="SAM" id="MobiDB-lite"/>
    </source>
</evidence>
<dbReference type="EMBL" id="JAESND010000001">
    <property type="protein sequence ID" value="MBM3114382.1"/>
    <property type="molecule type" value="Genomic_DNA"/>
</dbReference>
<feature type="compositionally biased region" description="Low complexity" evidence="1">
    <location>
        <begin position="221"/>
        <end position="231"/>
    </location>
</feature>